<dbReference type="SUPFAM" id="SSF56672">
    <property type="entry name" value="DNA/RNA polymerases"/>
    <property type="match status" value="1"/>
</dbReference>
<proteinExistence type="predicted"/>
<dbReference type="GO" id="GO:0008270">
    <property type="term" value="F:zinc ion binding"/>
    <property type="evidence" value="ECO:0007669"/>
    <property type="project" value="UniProtKB-KW"/>
</dbReference>
<keyword evidence="2" id="KW-0863">Zinc-finger</keyword>
<feature type="compositionally biased region" description="Polar residues" evidence="3">
    <location>
        <begin position="1463"/>
        <end position="1480"/>
    </location>
</feature>
<reference evidence="6 7" key="1">
    <citation type="journal article" date="2022" name="G3 (Bethesda)">
        <title>Whole-genome sequence and methylome profiling of the almond [Prunus dulcis (Mill.) D.A. Webb] cultivar 'Nonpareil'.</title>
        <authorList>
            <person name="D'Amico-Willman K.M."/>
            <person name="Ouma W.Z."/>
            <person name="Meulia T."/>
            <person name="Sideli G.M."/>
            <person name="Gradziel T.M."/>
            <person name="Fresnedo-Ramirez J."/>
        </authorList>
    </citation>
    <scope>NUCLEOTIDE SEQUENCE [LARGE SCALE GENOMIC DNA]</scope>
    <source>
        <strain evidence="6">Clone GOH B32 T37-40</strain>
    </source>
</reference>
<dbReference type="GO" id="GO:0015074">
    <property type="term" value="P:DNA integration"/>
    <property type="evidence" value="ECO:0007669"/>
    <property type="project" value="InterPro"/>
</dbReference>
<keyword evidence="1" id="KW-0645">Protease</keyword>
<dbReference type="Pfam" id="PF25597">
    <property type="entry name" value="SH3_retrovirus"/>
    <property type="match status" value="1"/>
</dbReference>
<keyword evidence="7" id="KW-1185">Reference proteome</keyword>
<dbReference type="Proteomes" id="UP001054821">
    <property type="component" value="Chromosome 6"/>
</dbReference>
<dbReference type="PROSITE" id="PS50158">
    <property type="entry name" value="ZF_CCHC"/>
    <property type="match status" value="1"/>
</dbReference>
<dbReference type="Pfam" id="PF22936">
    <property type="entry name" value="Pol_BBD"/>
    <property type="match status" value="1"/>
</dbReference>
<evidence type="ECO:0000313" key="7">
    <source>
        <dbReference type="Proteomes" id="UP001054821"/>
    </source>
</evidence>
<dbReference type="PANTHER" id="PTHR47481">
    <property type="match status" value="1"/>
</dbReference>
<feature type="region of interest" description="Disordered" evidence="3">
    <location>
        <begin position="841"/>
        <end position="873"/>
    </location>
</feature>
<feature type="region of interest" description="Disordered" evidence="3">
    <location>
        <begin position="1457"/>
        <end position="1480"/>
    </location>
</feature>
<dbReference type="InterPro" id="IPR001878">
    <property type="entry name" value="Znf_CCHC"/>
</dbReference>
<feature type="compositionally biased region" description="Low complexity" evidence="3">
    <location>
        <begin position="235"/>
        <end position="255"/>
    </location>
</feature>
<evidence type="ECO:0000256" key="1">
    <source>
        <dbReference type="ARBA" id="ARBA00022750"/>
    </source>
</evidence>
<feature type="compositionally biased region" description="Polar residues" evidence="3">
    <location>
        <begin position="841"/>
        <end position="853"/>
    </location>
</feature>
<dbReference type="GO" id="GO:0004190">
    <property type="term" value="F:aspartic-type endopeptidase activity"/>
    <property type="evidence" value="ECO:0007669"/>
    <property type="project" value="UniProtKB-KW"/>
</dbReference>
<keyword evidence="1" id="KW-0378">Hydrolase</keyword>
<dbReference type="InterPro" id="IPR057670">
    <property type="entry name" value="SH3_retrovirus"/>
</dbReference>
<evidence type="ECO:0000256" key="3">
    <source>
        <dbReference type="SAM" id="MobiDB-lite"/>
    </source>
</evidence>
<feature type="domain" description="Integrase catalytic" evidence="5">
    <location>
        <begin position="529"/>
        <end position="693"/>
    </location>
</feature>
<feature type="region of interest" description="Disordered" evidence="3">
    <location>
        <begin position="317"/>
        <end position="345"/>
    </location>
</feature>
<feature type="compositionally biased region" description="Polar residues" evidence="3">
    <location>
        <begin position="320"/>
        <end position="342"/>
    </location>
</feature>
<name>A0AAD4YTU8_PRUDU</name>
<keyword evidence="2" id="KW-0479">Metal-binding</keyword>
<keyword evidence="2" id="KW-0862">Zinc</keyword>
<evidence type="ECO:0000313" key="6">
    <source>
        <dbReference type="EMBL" id="KAI5321171.1"/>
    </source>
</evidence>
<gene>
    <name evidence="6" type="ORF">L3X38_030242</name>
</gene>
<dbReference type="InterPro" id="IPR054722">
    <property type="entry name" value="PolX-like_BBD"/>
</dbReference>
<feature type="region of interest" description="Disordered" evidence="3">
    <location>
        <begin position="227"/>
        <end position="292"/>
    </location>
</feature>
<protein>
    <submittedName>
        <fullName evidence="6">Uncharacterized protein</fullName>
    </submittedName>
</protein>
<organism evidence="6 7">
    <name type="scientific">Prunus dulcis</name>
    <name type="common">Almond</name>
    <name type="synonym">Amygdalus dulcis</name>
    <dbReference type="NCBI Taxonomy" id="3755"/>
    <lineage>
        <taxon>Eukaryota</taxon>
        <taxon>Viridiplantae</taxon>
        <taxon>Streptophyta</taxon>
        <taxon>Embryophyta</taxon>
        <taxon>Tracheophyta</taxon>
        <taxon>Spermatophyta</taxon>
        <taxon>Magnoliopsida</taxon>
        <taxon>eudicotyledons</taxon>
        <taxon>Gunneridae</taxon>
        <taxon>Pentapetalae</taxon>
        <taxon>rosids</taxon>
        <taxon>fabids</taxon>
        <taxon>Rosales</taxon>
        <taxon>Rosaceae</taxon>
        <taxon>Amygdaloideae</taxon>
        <taxon>Amygdaleae</taxon>
        <taxon>Prunus</taxon>
    </lineage>
</organism>
<sequence>MATDASATIAVPEINSSTPTLITINATAQLPVKLTPTNYPSWRAQFNALLYGYDLMAYVDGSSLCPSTTQPVLRTFWIRQDQLLLHAILASVSPQVISLIASAKTSKEAWDKLLRLFASKARARVLGLKERLTLLRRENKSVSEYLQEVRVIADELAIIDVPLSDDDLLLYILNGVGSDFKEIAAVVRSRDTSISFENLHDKLVEHEAALKRDDTVVAAPVITANVTQTSRSHTSNRGYRSNNSNSNRGSFASRNPSRGSFGHPHTSSIDNNSRGFNGPTQPAFTDNSRRSTHMNSTGYRGFCQWCGTQGHSAKRCPQLQYGSHSQPVANPTSHGRSTSSPTWLLDSGASHHVTSNINTLSGASPYDGPDEIIIGNGSGLGITHVGSTTVPSSSSQSFTLSNVLCVPSMQKDIISISKFNKQNNTSIELFPDFFHVKDLSTGAVLLRGPNKDDVYEWSPQSFYQPQALVGVVVSPNLWHRRLGHPSHKILQQVLRLSSINVSSKLSESVCHSCLCNKSHRLPFGTSSLTSHGPLDLLYSDVWGPAPYSSIDGFSYYVIFVDHFTKYIWLYPLKKKSDVFSTFVTFKALVENYFKRKITRLYTDGGGEFIKLQHFLSSNGITHLLTPPHTPQHNGVAERRHRHIVETGLTLLHQASLPLTYWSYAFKTAAYLINRMPTPLLHNLSPFTQLFDEQPNYSRLRTFGCLCFPWLRPYNSNKLLPRSRPCLFLGYSPNQSAFQCLDLSSNKLFISRHVQFDESTFPLANLPSSIPHVTVDNSHTWVSSLPPVTYVPVHSPTMPVAPVVSSSMPSHDTSSSSSASAPVSEPSPSVALAPIAPLLPSSNPQASVPTSTAPIITPPVHYPAQNDPAQPPPHLSPIRTYTRNPNRTVVTFPSSDPHPSNPPIPPVHPDHSMVTRAKAGIHKPNPRYAMTATTHPILSSIEPTCVSQAVKDPLWRQAMSNEFNALIRNGTWELIPSLPSQNLIGCKWVFRIKRHPDGTIDRYKARLVAKGFHQRPGVDFSDTFSPVVKPTTIRIVLHLAVTHGWPIRQLDVNNAFLHGTLLENVYMVQPPGFVDSNHPSYVCKLRKALYGLKQAPRAWYKELHSFLLSHGFVNAISDASLFLFKNGTTVIYFLVYVDDLLITGNNSTLVAKFIQLLATRFSVKDLGSLHYFLGVEVLPTATGLFLSQKKYIHDLLVNAKMDGAKAVSTPLSTTDSLMLHDGSPLTDPTPYRRLVGGLQYLSLTRPDISFAVNKLSQFMHSPSETHWQALKRLLRYLKGTISFGLHLCRRPSNRLYAFSDADWAGDHDDRKSTTGYVVYLGGNLISWSSRKQRSVSRSSTEAEYRAIAATTSELTWIQSLLRELGIPLPTPPVVSCDNIGAMFYCANPVLHSRMKHIEIDFQFVRDRVTRGLLQVSHVSTTDQLADALTKPLPRPRFHLLHSKIGVSDGATILRGRIREPPTSKEISSSPTQSAPSIDSVN</sequence>
<dbReference type="Pfam" id="PF07727">
    <property type="entry name" value="RVT_2"/>
    <property type="match status" value="1"/>
</dbReference>
<evidence type="ECO:0000259" key="4">
    <source>
        <dbReference type="PROSITE" id="PS50158"/>
    </source>
</evidence>
<dbReference type="Gene3D" id="3.30.420.10">
    <property type="entry name" value="Ribonuclease H-like superfamily/Ribonuclease H"/>
    <property type="match status" value="1"/>
</dbReference>
<evidence type="ECO:0000256" key="2">
    <source>
        <dbReference type="PROSITE-ProRule" id="PRU00047"/>
    </source>
</evidence>
<dbReference type="InterPro" id="IPR001584">
    <property type="entry name" value="Integrase_cat-core"/>
</dbReference>
<dbReference type="Pfam" id="PF00665">
    <property type="entry name" value="rve"/>
    <property type="match status" value="1"/>
</dbReference>
<dbReference type="SUPFAM" id="SSF53098">
    <property type="entry name" value="Ribonuclease H-like"/>
    <property type="match status" value="1"/>
</dbReference>
<accession>A0AAD4YTU8</accession>
<dbReference type="Pfam" id="PF13976">
    <property type="entry name" value="gag_pre-integrs"/>
    <property type="match status" value="1"/>
</dbReference>
<dbReference type="EMBL" id="JAJFAZ020000006">
    <property type="protein sequence ID" value="KAI5321171.1"/>
    <property type="molecule type" value="Genomic_DNA"/>
</dbReference>
<dbReference type="Pfam" id="PF14223">
    <property type="entry name" value="Retrotran_gag_2"/>
    <property type="match status" value="1"/>
</dbReference>
<dbReference type="PANTHER" id="PTHR47481:SF9">
    <property type="entry name" value="RETROTRANSPOSON GAG DOMAIN-CONTAINING PROTEIN"/>
    <property type="match status" value="1"/>
</dbReference>
<dbReference type="InterPro" id="IPR012337">
    <property type="entry name" value="RNaseH-like_sf"/>
</dbReference>
<dbReference type="GO" id="GO:0003676">
    <property type="term" value="F:nucleic acid binding"/>
    <property type="evidence" value="ECO:0007669"/>
    <property type="project" value="InterPro"/>
</dbReference>
<dbReference type="PROSITE" id="PS50994">
    <property type="entry name" value="INTEGRASE"/>
    <property type="match status" value="1"/>
</dbReference>
<keyword evidence="1" id="KW-0064">Aspartyl protease</keyword>
<dbReference type="CDD" id="cd09272">
    <property type="entry name" value="RNase_HI_RT_Ty1"/>
    <property type="match status" value="1"/>
</dbReference>
<dbReference type="InterPro" id="IPR036397">
    <property type="entry name" value="RNaseH_sf"/>
</dbReference>
<feature type="compositionally biased region" description="Polar residues" evidence="3">
    <location>
        <begin position="265"/>
        <end position="286"/>
    </location>
</feature>
<comment type="caution">
    <text evidence="6">The sequence shown here is derived from an EMBL/GenBank/DDBJ whole genome shotgun (WGS) entry which is preliminary data.</text>
</comment>
<feature type="domain" description="CCHC-type" evidence="4">
    <location>
        <begin position="303"/>
        <end position="318"/>
    </location>
</feature>
<evidence type="ECO:0000259" key="5">
    <source>
        <dbReference type="PROSITE" id="PS50994"/>
    </source>
</evidence>
<feature type="region of interest" description="Disordered" evidence="3">
    <location>
        <begin position="802"/>
        <end position="828"/>
    </location>
</feature>
<dbReference type="InterPro" id="IPR013103">
    <property type="entry name" value="RVT_2"/>
</dbReference>
<dbReference type="InterPro" id="IPR043502">
    <property type="entry name" value="DNA/RNA_pol_sf"/>
</dbReference>
<dbReference type="InterPro" id="IPR025724">
    <property type="entry name" value="GAG-pre-integrase_dom"/>
</dbReference>